<dbReference type="InterPro" id="IPR035959">
    <property type="entry name" value="RutC-like_sf"/>
</dbReference>
<dbReference type="PANTHER" id="PTHR11803:SF58">
    <property type="entry name" value="PROTEIN HMF1-RELATED"/>
    <property type="match status" value="1"/>
</dbReference>
<reference evidence="3 4" key="1">
    <citation type="submission" date="2018-10" db="EMBL/GenBank/DDBJ databases">
        <title>Natrarchaeobius chitinivorans gen. nov., sp. nov., and Natrarchaeobius haloalkaliphilus sp. nov., alkaliphilic, chitin-utilizing haloarchaea from hypersaline alkaline lakes.</title>
        <authorList>
            <person name="Sorokin D.Y."/>
            <person name="Elcheninov A.G."/>
            <person name="Kostrikina N.A."/>
            <person name="Bale N.J."/>
            <person name="Sinninghe Damste J.S."/>
            <person name="Khijniak T.V."/>
            <person name="Kublanov I.V."/>
            <person name="Toshchakov S.V."/>
        </authorList>
    </citation>
    <scope>NUCLEOTIDE SEQUENCE [LARGE SCALE GENOMIC DNA]</scope>
    <source>
        <strain evidence="3 4">AArcht4T</strain>
    </source>
</reference>
<organism evidence="3 4">
    <name type="scientific">Natrarchaeobius chitinivorans</name>
    <dbReference type="NCBI Taxonomy" id="1679083"/>
    <lineage>
        <taxon>Archaea</taxon>
        <taxon>Methanobacteriati</taxon>
        <taxon>Methanobacteriota</taxon>
        <taxon>Stenosarchaea group</taxon>
        <taxon>Halobacteria</taxon>
        <taxon>Halobacteriales</taxon>
        <taxon>Natrialbaceae</taxon>
        <taxon>Natrarchaeobius</taxon>
    </lineage>
</organism>
<dbReference type="RefSeq" id="WP_124195572.1">
    <property type="nucleotide sequence ID" value="NZ_REGA01000007.1"/>
</dbReference>
<dbReference type="Pfam" id="PF01042">
    <property type="entry name" value="Ribonuc_L-PSP"/>
    <property type="match status" value="1"/>
</dbReference>
<evidence type="ECO:0000256" key="1">
    <source>
        <dbReference type="ARBA" id="ARBA00010552"/>
    </source>
</evidence>
<dbReference type="AlphaFoldDB" id="A0A3N6MKU3"/>
<sequence>MQKTYSSPNAPPEEQAYSHAATSQGFVFTAGQVPVTPDGEMIDGNVTEQTHQIMENLEAILREAGATFDDVVRVTAYFSDIDDFEEMDEAYAEYFDGEYPARDVIEVANLPEGANMELVMIASLE</sequence>
<dbReference type="NCBIfam" id="TIGR00004">
    <property type="entry name" value="Rid family detoxifying hydrolase"/>
    <property type="match status" value="1"/>
</dbReference>
<gene>
    <name evidence="3" type="ORF">EA473_10480</name>
</gene>
<dbReference type="Gene3D" id="3.30.1330.40">
    <property type="entry name" value="RutC-like"/>
    <property type="match status" value="1"/>
</dbReference>
<dbReference type="GO" id="GO:0005829">
    <property type="term" value="C:cytosol"/>
    <property type="evidence" value="ECO:0007669"/>
    <property type="project" value="TreeGrafter"/>
</dbReference>
<comment type="caution">
    <text evidence="3">The sequence shown here is derived from an EMBL/GenBank/DDBJ whole genome shotgun (WGS) entry which is preliminary data.</text>
</comment>
<dbReference type="FunFam" id="3.30.1330.40:FF:000001">
    <property type="entry name" value="L-PSP family endoribonuclease"/>
    <property type="match status" value="1"/>
</dbReference>
<evidence type="ECO:0000256" key="2">
    <source>
        <dbReference type="SAM" id="MobiDB-lite"/>
    </source>
</evidence>
<evidence type="ECO:0000313" key="4">
    <source>
        <dbReference type="Proteomes" id="UP000282323"/>
    </source>
</evidence>
<name>A0A3N6MKU3_NATCH</name>
<dbReference type="InterPro" id="IPR006175">
    <property type="entry name" value="YjgF/YER057c/UK114"/>
</dbReference>
<feature type="region of interest" description="Disordered" evidence="2">
    <location>
        <begin position="1"/>
        <end position="21"/>
    </location>
</feature>
<dbReference type="InterPro" id="IPR006056">
    <property type="entry name" value="RidA"/>
</dbReference>
<dbReference type="Proteomes" id="UP000282323">
    <property type="component" value="Unassembled WGS sequence"/>
</dbReference>
<proteinExistence type="inferred from homology"/>
<dbReference type="EMBL" id="REGA01000007">
    <property type="protein sequence ID" value="RQG94916.1"/>
    <property type="molecule type" value="Genomic_DNA"/>
</dbReference>
<accession>A0A3N6MKU3</accession>
<comment type="similarity">
    <text evidence="1">Belongs to the RutC family.</text>
</comment>
<dbReference type="CDD" id="cd00448">
    <property type="entry name" value="YjgF_YER057c_UK114_family"/>
    <property type="match status" value="1"/>
</dbReference>
<dbReference type="SUPFAM" id="SSF55298">
    <property type="entry name" value="YjgF-like"/>
    <property type="match status" value="1"/>
</dbReference>
<dbReference type="GO" id="GO:0019239">
    <property type="term" value="F:deaminase activity"/>
    <property type="evidence" value="ECO:0007669"/>
    <property type="project" value="TreeGrafter"/>
</dbReference>
<dbReference type="PANTHER" id="PTHR11803">
    <property type="entry name" value="2-IMINOBUTANOATE/2-IMINOPROPANOATE DEAMINASE RIDA"/>
    <property type="match status" value="1"/>
</dbReference>
<evidence type="ECO:0000313" key="3">
    <source>
        <dbReference type="EMBL" id="RQG94916.1"/>
    </source>
</evidence>
<protein>
    <submittedName>
        <fullName evidence="3">RidA family protein</fullName>
    </submittedName>
</protein>
<dbReference type="OrthoDB" id="371655at2157"/>
<keyword evidence="4" id="KW-1185">Reference proteome</keyword>